<dbReference type="AlphaFoldDB" id="A0A1C4FF61"/>
<dbReference type="Proteomes" id="UP000198515">
    <property type="component" value="Unassembled WGS sequence"/>
</dbReference>
<dbReference type="RefSeq" id="WP_090137116.1">
    <property type="nucleotide sequence ID" value="NZ_FMBC01000035.1"/>
</dbReference>
<evidence type="ECO:0000313" key="2">
    <source>
        <dbReference type="Proteomes" id="UP000198515"/>
    </source>
</evidence>
<keyword evidence="2" id="KW-1185">Reference proteome</keyword>
<name>A0A1C4FF61_9ENTR</name>
<gene>
    <name evidence="1" type="ORF">GA0061070_103543</name>
</gene>
<organism evidence="1 2">
    <name type="scientific">Kosakonia oryziphila</name>
    <dbReference type="NCBI Taxonomy" id="1005667"/>
    <lineage>
        <taxon>Bacteria</taxon>
        <taxon>Pseudomonadati</taxon>
        <taxon>Pseudomonadota</taxon>
        <taxon>Gammaproteobacteria</taxon>
        <taxon>Enterobacterales</taxon>
        <taxon>Enterobacteriaceae</taxon>
        <taxon>Kosakonia</taxon>
    </lineage>
</organism>
<dbReference type="EMBL" id="FMBC01000035">
    <property type="protein sequence ID" value="SCC54253.1"/>
    <property type="molecule type" value="Genomic_DNA"/>
</dbReference>
<accession>A0A1C4FF61</accession>
<reference evidence="2" key="1">
    <citation type="submission" date="2016-08" db="EMBL/GenBank/DDBJ databases">
        <authorList>
            <person name="Varghese N."/>
            <person name="Submissions Spin"/>
        </authorList>
    </citation>
    <scope>NUCLEOTIDE SEQUENCE [LARGE SCALE GENOMIC DNA]</scope>
    <source>
        <strain evidence="2">REICA_142</strain>
    </source>
</reference>
<evidence type="ECO:0000313" key="1">
    <source>
        <dbReference type="EMBL" id="SCC54253.1"/>
    </source>
</evidence>
<proteinExistence type="predicted"/>
<sequence>MKMLIKRYDSYDMTLLSDALSCIAANIEDAYITSGAVAEKHYTYNDLMTLALKYVSESAHGKTFHADTTTIGS</sequence>
<protein>
    <submittedName>
        <fullName evidence="1">Uncharacterized protein</fullName>
    </submittedName>
</protein>